<reference evidence="1 2" key="1">
    <citation type="submission" date="2021-03" db="EMBL/GenBank/DDBJ databases">
        <authorList>
            <person name="Gilmore M.S."/>
            <person name="Schwartzman J."/>
            <person name="Van Tyne D."/>
            <person name="Martin M."/>
            <person name="Earl A.M."/>
            <person name="Manson A.L."/>
            <person name="Straub T."/>
            <person name="Salamzade R."/>
            <person name="Saavedra J."/>
            <person name="Lebreton F."/>
            <person name="Prichula J."/>
            <person name="Schaufler K."/>
            <person name="Gaca A."/>
            <person name="Sgardioli B."/>
            <person name="Wagenaar J."/>
            <person name="Strong T."/>
        </authorList>
    </citation>
    <scope>NUCLEOTIDE SEQUENCE [LARGE SCALE GENOMIC DNA]</scope>
    <source>
        <strain evidence="1 2">665A</strain>
    </source>
</reference>
<dbReference type="Proteomes" id="UP000664357">
    <property type="component" value="Unassembled WGS sequence"/>
</dbReference>
<evidence type="ECO:0000313" key="1">
    <source>
        <dbReference type="EMBL" id="MEO1771629.1"/>
    </source>
</evidence>
<reference evidence="1 2" key="2">
    <citation type="submission" date="2024-02" db="EMBL/GenBank/DDBJ databases">
        <title>The Genome Sequence of Enterococcus sp. DIV0159.</title>
        <authorList>
            <person name="Earl A."/>
            <person name="Manson A."/>
            <person name="Gilmore M."/>
            <person name="Sanders J."/>
            <person name="Shea T."/>
            <person name="Howe W."/>
            <person name="Livny J."/>
            <person name="Cuomo C."/>
            <person name="Neafsey D."/>
            <person name="Birren B."/>
        </authorList>
    </citation>
    <scope>NUCLEOTIDE SEQUENCE [LARGE SCALE GENOMIC DNA]</scope>
    <source>
        <strain evidence="1 2">665A</strain>
    </source>
</reference>
<gene>
    <name evidence="1" type="ORF">JZO67_003610</name>
</gene>
<accession>A0ABV0ESK7</accession>
<name>A0ABV0ESK7_9ENTE</name>
<comment type="caution">
    <text evidence="1">The sequence shown here is derived from an EMBL/GenBank/DDBJ whole genome shotgun (WGS) entry which is preliminary data.</text>
</comment>
<keyword evidence="2" id="KW-1185">Reference proteome</keyword>
<dbReference type="EMBL" id="JAFREL020000003">
    <property type="protein sequence ID" value="MEO1771629.1"/>
    <property type="molecule type" value="Genomic_DNA"/>
</dbReference>
<protein>
    <submittedName>
        <fullName evidence="1">Uncharacterized protein</fullName>
    </submittedName>
</protein>
<organism evidence="1 2">
    <name type="scientific">Candidatus Enterococcus ferrettii</name>
    <dbReference type="NCBI Taxonomy" id="2815324"/>
    <lineage>
        <taxon>Bacteria</taxon>
        <taxon>Bacillati</taxon>
        <taxon>Bacillota</taxon>
        <taxon>Bacilli</taxon>
        <taxon>Lactobacillales</taxon>
        <taxon>Enterococcaceae</taxon>
        <taxon>Enterococcus</taxon>
    </lineage>
</organism>
<evidence type="ECO:0000313" key="2">
    <source>
        <dbReference type="Proteomes" id="UP000664357"/>
    </source>
</evidence>
<dbReference type="RefSeq" id="WP_207704650.1">
    <property type="nucleotide sequence ID" value="NZ_JAFREL020000003.1"/>
</dbReference>
<sequence>MALLLSESTFTDYMDSLKSNASKTVGISLISLNIRSLNPTTNIIYLSENFLFAARYNEKSGSYSDGFFLKQKEIVSFELTKGILSDILLVNTTIVLENGETMQLKMSFPKASASSWHRQSLNRLPVFIKENWERPYEEN</sequence>
<proteinExistence type="predicted"/>